<dbReference type="Proteomes" id="UP000515150">
    <property type="component" value="Chromosome 16"/>
</dbReference>
<dbReference type="PANTHER" id="PTHR10334">
    <property type="entry name" value="CYSTEINE-RICH SECRETORY PROTEIN-RELATED"/>
    <property type="match status" value="1"/>
</dbReference>
<dbReference type="GeneID" id="114843680"/>
<comment type="caution">
    <text evidence="3">Lacks conserved residue(s) required for the propagation of feature annotation.</text>
</comment>
<dbReference type="PROSITE" id="PS01009">
    <property type="entry name" value="CRISP_1"/>
    <property type="match status" value="1"/>
</dbReference>
<dbReference type="InterPro" id="IPR014044">
    <property type="entry name" value="CAP_dom"/>
</dbReference>
<evidence type="ECO:0000313" key="6">
    <source>
        <dbReference type="RefSeq" id="XP_055359418.1"/>
    </source>
</evidence>
<feature type="disulfide bond" evidence="3">
    <location>
        <begin position="206"/>
        <end position="219"/>
    </location>
</feature>
<dbReference type="OrthoDB" id="737510at2759"/>
<gene>
    <name evidence="6" type="primary">LOC114843680</name>
</gene>
<reference evidence="6" key="1">
    <citation type="submission" date="2025-08" db="UniProtKB">
        <authorList>
            <consortium name="RefSeq"/>
        </authorList>
    </citation>
    <scope>IDENTIFICATION</scope>
</reference>
<dbReference type="InterPro" id="IPR002413">
    <property type="entry name" value="V5_allergen-like"/>
</dbReference>
<evidence type="ECO:0000256" key="3">
    <source>
        <dbReference type="PROSITE-ProRule" id="PRU01005"/>
    </source>
</evidence>
<keyword evidence="2 3" id="KW-1015">Disulfide bond</keyword>
<dbReference type="Pfam" id="PF00188">
    <property type="entry name" value="CAP"/>
    <property type="match status" value="1"/>
</dbReference>
<protein>
    <submittedName>
        <fullName evidence="6">Cysteine-rich venom protein pseudechetoxin-like isoform X1</fullName>
    </submittedName>
</protein>
<dbReference type="PROSITE" id="PS01010">
    <property type="entry name" value="CRISP_2"/>
    <property type="match status" value="1"/>
</dbReference>
<organism evidence="5 6">
    <name type="scientific">Betta splendens</name>
    <name type="common">Siamese fighting fish</name>
    <dbReference type="NCBI Taxonomy" id="158456"/>
    <lineage>
        <taxon>Eukaryota</taxon>
        <taxon>Metazoa</taxon>
        <taxon>Chordata</taxon>
        <taxon>Craniata</taxon>
        <taxon>Vertebrata</taxon>
        <taxon>Euteleostomi</taxon>
        <taxon>Actinopterygii</taxon>
        <taxon>Neopterygii</taxon>
        <taxon>Teleostei</taxon>
        <taxon>Neoteleostei</taxon>
        <taxon>Acanthomorphata</taxon>
        <taxon>Anabantaria</taxon>
        <taxon>Anabantiformes</taxon>
        <taxon>Anabantoidei</taxon>
        <taxon>Osphronemidae</taxon>
        <taxon>Betta</taxon>
    </lineage>
</organism>
<dbReference type="FunFam" id="1.10.10.740:FF:000001">
    <property type="entry name" value="Cysteine-rich secretory protein 2"/>
    <property type="match status" value="1"/>
</dbReference>
<feature type="disulfide bond" evidence="3">
    <location>
        <begin position="197"/>
        <end position="215"/>
    </location>
</feature>
<evidence type="ECO:0000256" key="2">
    <source>
        <dbReference type="ARBA" id="ARBA00023157"/>
    </source>
</evidence>
<sequence length="231" mass="25307">MCLTASAHGDSKTSAGLCTRNATIQAEICDTHNAMRRAVQPPAADMVEMSYSEDLATSAQAWIDNCSLSHGPPSTRMINGYELGENLFYSSSPCAWKDVINAWHSEVERYTYPNGSTDGRSIGHYTQVVWNTSYKVGCGMTRCPDGIYYYGCRYYRAGNFRGWPPYKAGSTCASCPDACVNNLCTNPCPYIDHFLNCPEMAISTGCNNLWVGTFCIASCQCAGKIIPIGKR</sequence>
<feature type="domain" description="ShKT" evidence="4">
    <location>
        <begin position="188"/>
        <end position="221"/>
    </location>
</feature>
<comment type="similarity">
    <text evidence="1">Belongs to the CRISP family.</text>
</comment>
<dbReference type="InterPro" id="IPR042076">
    <property type="entry name" value="Crisp-like_dom"/>
</dbReference>
<dbReference type="FunFam" id="3.40.33.10:FF:000005">
    <property type="entry name" value="Cysteine-rich secretory protein 2"/>
    <property type="match status" value="1"/>
</dbReference>
<evidence type="ECO:0000313" key="5">
    <source>
        <dbReference type="Proteomes" id="UP000515150"/>
    </source>
</evidence>
<dbReference type="Gene3D" id="3.40.33.10">
    <property type="entry name" value="CAP"/>
    <property type="match status" value="1"/>
</dbReference>
<dbReference type="GO" id="GO:0005576">
    <property type="term" value="C:extracellular region"/>
    <property type="evidence" value="ECO:0007669"/>
    <property type="project" value="InterPro"/>
</dbReference>
<dbReference type="PRINTS" id="PR00837">
    <property type="entry name" value="V5TPXLIKE"/>
</dbReference>
<evidence type="ECO:0000256" key="1">
    <source>
        <dbReference type="ARBA" id="ARBA00009923"/>
    </source>
</evidence>
<dbReference type="InterPro" id="IPR018244">
    <property type="entry name" value="Allrgn_V5/Tpx1_CS"/>
</dbReference>
<name>A0A9W2XBX7_BETSP</name>
<dbReference type="PRINTS" id="PR00838">
    <property type="entry name" value="V5ALLERGEN"/>
</dbReference>
<dbReference type="AlphaFoldDB" id="A0A9W2XBX7"/>
<dbReference type="Pfam" id="PF08562">
    <property type="entry name" value="Crisp"/>
    <property type="match status" value="1"/>
</dbReference>
<proteinExistence type="inferred from homology"/>
<accession>A0A9W2XBX7</accession>
<dbReference type="SMART" id="SM00198">
    <property type="entry name" value="SCP"/>
    <property type="match status" value="1"/>
</dbReference>
<dbReference type="InterPro" id="IPR013871">
    <property type="entry name" value="Cysteine_rich_secretory"/>
</dbReference>
<dbReference type="InterPro" id="IPR003582">
    <property type="entry name" value="ShKT_dom"/>
</dbReference>
<dbReference type="InterPro" id="IPR001283">
    <property type="entry name" value="CRISP-related"/>
</dbReference>
<evidence type="ECO:0000259" key="4">
    <source>
        <dbReference type="PROSITE" id="PS51670"/>
    </source>
</evidence>
<dbReference type="Gene3D" id="1.10.10.740">
    <property type="entry name" value="Crisp domain"/>
    <property type="match status" value="1"/>
</dbReference>
<keyword evidence="5" id="KW-1185">Reference proteome</keyword>
<dbReference type="PROSITE" id="PS51670">
    <property type="entry name" value="SHKT"/>
    <property type="match status" value="1"/>
</dbReference>
<dbReference type="RefSeq" id="XP_055359418.1">
    <property type="nucleotide sequence ID" value="XM_055503443.1"/>
</dbReference>
<dbReference type="SUPFAM" id="SSF57546">
    <property type="entry name" value="Crisp domain-like"/>
    <property type="match status" value="1"/>
</dbReference>
<dbReference type="SUPFAM" id="SSF55797">
    <property type="entry name" value="PR-1-like"/>
    <property type="match status" value="1"/>
</dbReference>
<dbReference type="InterPro" id="IPR035940">
    <property type="entry name" value="CAP_sf"/>
</dbReference>